<evidence type="ECO:0000256" key="1">
    <source>
        <dbReference type="SAM" id="Coils"/>
    </source>
</evidence>
<dbReference type="VEuPathDB" id="TriTrypDB:ADEAN_000700600"/>
<keyword evidence="1" id="KW-0175">Coiled coil</keyword>
<feature type="coiled-coil region" evidence="1">
    <location>
        <begin position="206"/>
        <end position="240"/>
    </location>
</feature>
<proteinExistence type="predicted"/>
<dbReference type="EMBL" id="LR877158">
    <property type="protein sequence ID" value="CAD2219498.1"/>
    <property type="molecule type" value="Genomic_DNA"/>
</dbReference>
<dbReference type="Proteomes" id="UP000515908">
    <property type="component" value="Chromosome 14"/>
</dbReference>
<evidence type="ECO:0000313" key="2">
    <source>
        <dbReference type="EMBL" id="CAD2219498.1"/>
    </source>
</evidence>
<feature type="coiled-coil region" evidence="1">
    <location>
        <begin position="1"/>
        <end position="57"/>
    </location>
</feature>
<name>A0A7G2CI17_9TRYP</name>
<sequence>MRTALAEARELEDVLEDFQHLREVEAKKIAEEKQAFVAQLETTMTNFEESLARVQAELTDDTEGFLQEKERVLGEIFELVVEDASIEDAFNERVANVQACEDEMDLFFKEQGEHVRWAQEMQSETATLQQTLLDDMTRLLRTAARDLLISSYVESSGKETEENRAQLVSELIRLERQSGSTLETRKHTNEGITELARLVGLEEQKLALAMERRAVLQKQIRSLKNTLEMEETQKANSETSLARSLKERLDAPETALQTAGGEVVLGGHYVQQIHHLREELERTCYAVDNTKEQILSLQNMYFVNDGTDNFGLKDNFSPLRTVVSNALLEVGKSVRALHQPTALTLTNTSEEAEANETVMAYQSLHMLSSSSQAERRAIQNFVARRINAYLETHPSVV</sequence>
<dbReference type="AlphaFoldDB" id="A0A7G2CI17"/>
<accession>A0A7G2CI17</accession>
<gene>
    <name evidence="2" type="ORF">ADEAN_000700600</name>
</gene>
<organism evidence="2 3">
    <name type="scientific">Angomonas deanei</name>
    <dbReference type="NCBI Taxonomy" id="59799"/>
    <lineage>
        <taxon>Eukaryota</taxon>
        <taxon>Discoba</taxon>
        <taxon>Euglenozoa</taxon>
        <taxon>Kinetoplastea</taxon>
        <taxon>Metakinetoplastina</taxon>
        <taxon>Trypanosomatida</taxon>
        <taxon>Trypanosomatidae</taxon>
        <taxon>Strigomonadinae</taxon>
        <taxon>Angomonas</taxon>
    </lineage>
</organism>
<reference evidence="2 3" key="1">
    <citation type="submission" date="2020-08" db="EMBL/GenBank/DDBJ databases">
        <authorList>
            <person name="Newling K."/>
            <person name="Davey J."/>
            <person name="Forrester S."/>
        </authorList>
    </citation>
    <scope>NUCLEOTIDE SEQUENCE [LARGE SCALE GENOMIC DNA]</scope>
    <source>
        <strain evidence="3">Crithidia deanei Carvalho (ATCC PRA-265)</strain>
    </source>
</reference>
<keyword evidence="3" id="KW-1185">Reference proteome</keyword>
<protein>
    <submittedName>
        <fullName evidence="2">Uncharacterized protein</fullName>
    </submittedName>
</protein>
<evidence type="ECO:0000313" key="3">
    <source>
        <dbReference type="Proteomes" id="UP000515908"/>
    </source>
</evidence>